<dbReference type="PANTHER" id="PTHR11999:SF165">
    <property type="entry name" value="DECARBOXYLASE, PUTATIVE (AFU_ORTHOLOGUE AFUA_2G04980)-RELATED"/>
    <property type="match status" value="1"/>
</dbReference>
<evidence type="ECO:0000313" key="8">
    <source>
        <dbReference type="Proteomes" id="UP000799421"/>
    </source>
</evidence>
<dbReference type="OrthoDB" id="2161780at2759"/>
<evidence type="ECO:0000256" key="1">
    <source>
        <dbReference type="ARBA" id="ARBA00001933"/>
    </source>
</evidence>
<dbReference type="InterPro" id="IPR015421">
    <property type="entry name" value="PyrdxlP-dep_Trfase_major"/>
</dbReference>
<evidence type="ECO:0000313" key="7">
    <source>
        <dbReference type="EMBL" id="KAF2862139.1"/>
    </source>
</evidence>
<comment type="similarity">
    <text evidence="2 6">Belongs to the group II decarboxylase family.</text>
</comment>
<dbReference type="Proteomes" id="UP000799421">
    <property type="component" value="Unassembled WGS sequence"/>
</dbReference>
<comment type="cofactor">
    <cofactor evidence="1 5 6">
        <name>pyridoxal 5'-phosphate</name>
        <dbReference type="ChEBI" id="CHEBI:597326"/>
    </cofactor>
</comment>
<sequence>MSSRPRILPTKEEINSTSSLIKPTLPGVGIGLKEAQTHLSSLLPGLNRSSSSKHFYGFVTGGATPSARYADHLVTEHDQNVQVHLPHDTIATKIEVKALEMVCELLGLTPKEWRHKTFTTGAMGSNLLGLAVGREYVLGEGVLRGDRGQSGQGGKVEQRGSIAESGLAGTRRVQVLTTTPHSSIYKAASLTGIGRGNVHDIGVMELGVLEGWLKRDVGSIIVISTSEVNTGRFATKGGMLREIRELADRYGAWIHIDAAFGAFARVLPPTPEFEAVRSGASDLDLADSITGDAHKILNVPYDCGFFLSKRVDIAEEVCCNPNATYLSGGGDVPSPLNIGIENSRRFRAFPVYATLLEFGREGYANLVGNMVRLARGLVRELRKDGWETLPIKEDGVDEEEYVRETFMIVCFRFRDEGEDSRLGRFVEIVNGLSRVFVGRTVWGGRPAVRIAVANWQVDPEKDVGVVMEALREGLEVMG</sequence>
<dbReference type="PANTHER" id="PTHR11999">
    <property type="entry name" value="GROUP II PYRIDOXAL-5-PHOSPHATE DECARBOXYLASE"/>
    <property type="match status" value="1"/>
</dbReference>
<name>A0A6A7C514_9PEZI</name>
<dbReference type="AlphaFoldDB" id="A0A6A7C514"/>
<evidence type="ECO:0000256" key="3">
    <source>
        <dbReference type="ARBA" id="ARBA00022898"/>
    </source>
</evidence>
<keyword evidence="8" id="KW-1185">Reference proteome</keyword>
<accession>A0A6A7C514</accession>
<dbReference type="InterPro" id="IPR015424">
    <property type="entry name" value="PyrdxlP-dep_Trfase"/>
</dbReference>
<dbReference type="GO" id="GO:0030170">
    <property type="term" value="F:pyridoxal phosphate binding"/>
    <property type="evidence" value="ECO:0007669"/>
    <property type="project" value="InterPro"/>
</dbReference>
<gene>
    <name evidence="7" type="ORF">K470DRAFT_228777</name>
</gene>
<dbReference type="EMBL" id="MU005967">
    <property type="protein sequence ID" value="KAF2862139.1"/>
    <property type="molecule type" value="Genomic_DNA"/>
</dbReference>
<keyword evidence="3 5" id="KW-0663">Pyridoxal phosphate</keyword>
<dbReference type="GO" id="GO:0016831">
    <property type="term" value="F:carboxy-lyase activity"/>
    <property type="evidence" value="ECO:0007669"/>
    <property type="project" value="TreeGrafter"/>
</dbReference>
<evidence type="ECO:0000256" key="6">
    <source>
        <dbReference type="RuleBase" id="RU000382"/>
    </source>
</evidence>
<keyword evidence="4 6" id="KW-0456">Lyase</keyword>
<reference evidence="7" key="1">
    <citation type="journal article" date="2020" name="Stud. Mycol.">
        <title>101 Dothideomycetes genomes: a test case for predicting lifestyles and emergence of pathogens.</title>
        <authorList>
            <person name="Haridas S."/>
            <person name="Albert R."/>
            <person name="Binder M."/>
            <person name="Bloem J."/>
            <person name="Labutti K."/>
            <person name="Salamov A."/>
            <person name="Andreopoulos B."/>
            <person name="Baker S."/>
            <person name="Barry K."/>
            <person name="Bills G."/>
            <person name="Bluhm B."/>
            <person name="Cannon C."/>
            <person name="Castanera R."/>
            <person name="Culley D."/>
            <person name="Daum C."/>
            <person name="Ezra D."/>
            <person name="Gonzalez J."/>
            <person name="Henrissat B."/>
            <person name="Kuo A."/>
            <person name="Liang C."/>
            <person name="Lipzen A."/>
            <person name="Lutzoni F."/>
            <person name="Magnuson J."/>
            <person name="Mondo S."/>
            <person name="Nolan M."/>
            <person name="Ohm R."/>
            <person name="Pangilinan J."/>
            <person name="Park H.-J."/>
            <person name="Ramirez L."/>
            <person name="Alfaro M."/>
            <person name="Sun H."/>
            <person name="Tritt A."/>
            <person name="Yoshinaga Y."/>
            <person name="Zwiers L.-H."/>
            <person name="Turgeon B."/>
            <person name="Goodwin S."/>
            <person name="Spatafora J."/>
            <person name="Crous P."/>
            <person name="Grigoriev I."/>
        </authorList>
    </citation>
    <scope>NUCLEOTIDE SEQUENCE</scope>
    <source>
        <strain evidence="7">CBS 480.64</strain>
    </source>
</reference>
<dbReference type="GO" id="GO:0016740">
    <property type="term" value="F:transferase activity"/>
    <property type="evidence" value="ECO:0007669"/>
    <property type="project" value="UniProtKB-KW"/>
</dbReference>
<dbReference type="Pfam" id="PF00282">
    <property type="entry name" value="Pyridoxal_deC"/>
    <property type="match status" value="1"/>
</dbReference>
<evidence type="ECO:0000256" key="4">
    <source>
        <dbReference type="ARBA" id="ARBA00023239"/>
    </source>
</evidence>
<dbReference type="InterPro" id="IPR002129">
    <property type="entry name" value="PyrdxlP-dep_de-COase"/>
</dbReference>
<dbReference type="InterPro" id="IPR010977">
    <property type="entry name" value="Aromatic_deC"/>
</dbReference>
<dbReference type="Gene3D" id="3.90.1150.10">
    <property type="entry name" value="Aspartate Aminotransferase, domain 1"/>
    <property type="match status" value="1"/>
</dbReference>
<keyword evidence="7" id="KW-0808">Transferase</keyword>
<protein>
    <submittedName>
        <fullName evidence="7">PLP-dependent transferase</fullName>
    </submittedName>
</protein>
<dbReference type="GO" id="GO:0019752">
    <property type="term" value="P:carboxylic acid metabolic process"/>
    <property type="evidence" value="ECO:0007669"/>
    <property type="project" value="InterPro"/>
</dbReference>
<dbReference type="InterPro" id="IPR015422">
    <property type="entry name" value="PyrdxlP-dep_Trfase_small"/>
</dbReference>
<feature type="modified residue" description="N6-(pyridoxal phosphate)lysine" evidence="5">
    <location>
        <position position="295"/>
    </location>
</feature>
<dbReference type="SUPFAM" id="SSF53383">
    <property type="entry name" value="PLP-dependent transferases"/>
    <property type="match status" value="1"/>
</dbReference>
<organism evidence="7 8">
    <name type="scientific">Piedraia hortae CBS 480.64</name>
    <dbReference type="NCBI Taxonomy" id="1314780"/>
    <lineage>
        <taxon>Eukaryota</taxon>
        <taxon>Fungi</taxon>
        <taxon>Dikarya</taxon>
        <taxon>Ascomycota</taxon>
        <taxon>Pezizomycotina</taxon>
        <taxon>Dothideomycetes</taxon>
        <taxon>Dothideomycetidae</taxon>
        <taxon>Capnodiales</taxon>
        <taxon>Piedraiaceae</taxon>
        <taxon>Piedraia</taxon>
    </lineage>
</organism>
<dbReference type="Gene3D" id="3.40.640.10">
    <property type="entry name" value="Type I PLP-dependent aspartate aminotransferase-like (Major domain)"/>
    <property type="match status" value="1"/>
</dbReference>
<evidence type="ECO:0000256" key="5">
    <source>
        <dbReference type="PIRSR" id="PIRSR602129-50"/>
    </source>
</evidence>
<dbReference type="GO" id="GO:0005737">
    <property type="term" value="C:cytoplasm"/>
    <property type="evidence" value="ECO:0007669"/>
    <property type="project" value="TreeGrafter"/>
</dbReference>
<evidence type="ECO:0000256" key="2">
    <source>
        <dbReference type="ARBA" id="ARBA00009533"/>
    </source>
</evidence>
<proteinExistence type="inferred from homology"/>